<reference evidence="7" key="1">
    <citation type="submission" date="2024-07" db="EMBL/GenBank/DDBJ databases">
        <title>Halotolerant mesophilic bacterium Ornithinibacillus sp. 4-3, sp. nov., isolated from soil.</title>
        <authorList>
            <person name="Sidarenka A.V."/>
            <person name="Guliayeva D.E."/>
            <person name="Leanovich S.I."/>
            <person name="Hileuskaya K.S."/>
            <person name="Akhremchuk A.E."/>
            <person name="Sikolenko M.A."/>
            <person name="Valentovich L.N."/>
        </authorList>
    </citation>
    <scope>NUCLEOTIDE SEQUENCE</scope>
    <source>
        <strain evidence="7">4-3</strain>
    </source>
</reference>
<dbReference type="PIRSF" id="PIRSF005572">
    <property type="entry name" value="NifS"/>
    <property type="match status" value="1"/>
</dbReference>
<evidence type="ECO:0000256" key="5">
    <source>
        <dbReference type="ARBA" id="ARBA00050776"/>
    </source>
</evidence>
<gene>
    <name evidence="7" type="ORF">AB4Y30_17615</name>
</gene>
<dbReference type="Pfam" id="PF00266">
    <property type="entry name" value="Aminotran_5"/>
    <property type="match status" value="1"/>
</dbReference>
<dbReference type="InterPro" id="IPR015421">
    <property type="entry name" value="PyrdxlP-dep_Trfase_major"/>
</dbReference>
<keyword evidence="7" id="KW-0032">Aminotransferase</keyword>
<organism evidence="7">
    <name type="scientific">Ornithinibacillus sp. 4-3</name>
    <dbReference type="NCBI Taxonomy" id="3231488"/>
    <lineage>
        <taxon>Bacteria</taxon>
        <taxon>Bacillati</taxon>
        <taxon>Bacillota</taxon>
        <taxon>Bacilli</taxon>
        <taxon>Bacillales</taxon>
        <taxon>Bacillaceae</taxon>
        <taxon>Ornithinibacillus</taxon>
    </lineage>
</organism>
<evidence type="ECO:0000256" key="1">
    <source>
        <dbReference type="ARBA" id="ARBA00001933"/>
    </source>
</evidence>
<comment type="cofactor">
    <cofactor evidence="1">
        <name>pyridoxal 5'-phosphate</name>
        <dbReference type="ChEBI" id="CHEBI:597326"/>
    </cofactor>
</comment>
<dbReference type="AlphaFoldDB" id="A0AB39HSQ0"/>
<dbReference type="EMBL" id="CP162599">
    <property type="protein sequence ID" value="XDK32803.1"/>
    <property type="molecule type" value="Genomic_DNA"/>
</dbReference>
<dbReference type="InterPro" id="IPR015424">
    <property type="entry name" value="PyrdxlP-dep_Trfase"/>
</dbReference>
<dbReference type="Gene3D" id="3.40.640.10">
    <property type="entry name" value="Type I PLP-dependent aspartate aminotransferase-like (Major domain)"/>
    <property type="match status" value="1"/>
</dbReference>
<evidence type="ECO:0000256" key="4">
    <source>
        <dbReference type="ARBA" id="ARBA00022898"/>
    </source>
</evidence>
<dbReference type="RefSeq" id="WP_368653491.1">
    <property type="nucleotide sequence ID" value="NZ_CP162599.1"/>
</dbReference>
<evidence type="ECO:0000313" key="7">
    <source>
        <dbReference type="EMBL" id="XDK32803.1"/>
    </source>
</evidence>
<dbReference type="PANTHER" id="PTHR43586:SF4">
    <property type="entry name" value="ISOPENICILLIN N EPIMERASE"/>
    <property type="match status" value="1"/>
</dbReference>
<keyword evidence="4" id="KW-0663">Pyridoxal phosphate</keyword>
<protein>
    <recommendedName>
        <fullName evidence="3">cysteine desulfurase</fullName>
        <ecNumber evidence="3">2.8.1.7</ecNumber>
    </recommendedName>
</protein>
<proteinExistence type="inferred from homology"/>
<dbReference type="InterPro" id="IPR010969">
    <property type="entry name" value="Cys_dSase-rel_unknwn_funct"/>
</dbReference>
<comment type="similarity">
    <text evidence="2">Belongs to the class-V pyridoxal-phosphate-dependent aminotransferase family. Csd subfamily.</text>
</comment>
<dbReference type="GO" id="GO:0008483">
    <property type="term" value="F:transaminase activity"/>
    <property type="evidence" value="ECO:0007669"/>
    <property type="project" value="UniProtKB-KW"/>
</dbReference>
<dbReference type="InterPro" id="IPR015422">
    <property type="entry name" value="PyrdxlP-dep_Trfase_small"/>
</dbReference>
<evidence type="ECO:0000256" key="2">
    <source>
        <dbReference type="ARBA" id="ARBA00010447"/>
    </source>
</evidence>
<dbReference type="SUPFAM" id="SSF53383">
    <property type="entry name" value="PLP-dependent transferases"/>
    <property type="match status" value="1"/>
</dbReference>
<name>A0AB39HSQ0_9BACI</name>
<dbReference type="GO" id="GO:0031071">
    <property type="term" value="F:cysteine desulfurase activity"/>
    <property type="evidence" value="ECO:0007669"/>
    <property type="project" value="UniProtKB-EC"/>
</dbReference>
<keyword evidence="7" id="KW-0808">Transferase</keyword>
<sequence length="384" mass="42672">MIYFDQAASSFPKPKEVVDQMIDVVTHLGANPGRGGHQLARKADMIINETRNKAAALFGCTNPKQCLFYPNATIALNQAIKGLNWQKGDHVIATSMEHNSLRRPLEYIRNNFGVDVSYIDWQENDEQFIQSFQQEIKENTKLIAITHASNVTGSLIPIDAILEIAHLKGILTLVDASQTAGHLPINMKKQGIDMLVFPGHKALLGPQGTGMLLVEGEVLLSPIHHGGTGNYSESIEQPEAWPEKYESGTLNTPGIAGLLAALKHYEKNKTEIVPRETILIQKLYNGLKQIHDVQVYWTDKQPKQIPIVAFNVKDISSQELSMILDSHYQIAVRGGLHCSPLAHQTLNTLEQGVVRASINMYNTEGEIEIFLQAIQQIIDAYENI</sequence>
<evidence type="ECO:0000256" key="3">
    <source>
        <dbReference type="ARBA" id="ARBA00012239"/>
    </source>
</evidence>
<accession>A0AB39HSQ0</accession>
<dbReference type="InterPro" id="IPR016454">
    <property type="entry name" value="Cysteine_dSase"/>
</dbReference>
<dbReference type="PANTHER" id="PTHR43586">
    <property type="entry name" value="CYSTEINE DESULFURASE"/>
    <property type="match status" value="1"/>
</dbReference>
<dbReference type="Gene3D" id="3.90.1150.10">
    <property type="entry name" value="Aspartate Aminotransferase, domain 1"/>
    <property type="match status" value="1"/>
</dbReference>
<dbReference type="InterPro" id="IPR000192">
    <property type="entry name" value="Aminotrans_V_dom"/>
</dbReference>
<dbReference type="EC" id="2.8.1.7" evidence="3"/>
<feature type="domain" description="Aminotransferase class V" evidence="6">
    <location>
        <begin position="2"/>
        <end position="370"/>
    </location>
</feature>
<comment type="catalytic activity">
    <reaction evidence="5">
        <text>(sulfur carrier)-H + L-cysteine = (sulfur carrier)-SH + L-alanine</text>
        <dbReference type="Rhea" id="RHEA:43892"/>
        <dbReference type="Rhea" id="RHEA-COMP:14737"/>
        <dbReference type="Rhea" id="RHEA-COMP:14739"/>
        <dbReference type="ChEBI" id="CHEBI:29917"/>
        <dbReference type="ChEBI" id="CHEBI:35235"/>
        <dbReference type="ChEBI" id="CHEBI:57972"/>
        <dbReference type="ChEBI" id="CHEBI:64428"/>
        <dbReference type="EC" id="2.8.1.7"/>
    </reaction>
</comment>
<dbReference type="NCBIfam" id="TIGR01977">
    <property type="entry name" value="am_tr_V_EF2568"/>
    <property type="match status" value="1"/>
</dbReference>
<evidence type="ECO:0000259" key="6">
    <source>
        <dbReference type="Pfam" id="PF00266"/>
    </source>
</evidence>